<dbReference type="Gene3D" id="2.40.50.200">
    <property type="entry name" value="Bacterial OB-fold"/>
    <property type="match status" value="1"/>
</dbReference>
<feature type="signal peptide" evidence="2">
    <location>
        <begin position="1"/>
        <end position="25"/>
    </location>
</feature>
<accession>A0A2L1VEL9</accession>
<proteinExistence type="predicted"/>
<organism evidence="3 4">
    <name type="scientific">Acinetobacter nosocomialis</name>
    <dbReference type="NCBI Taxonomy" id="106654"/>
    <lineage>
        <taxon>Bacteria</taxon>
        <taxon>Pseudomonadati</taxon>
        <taxon>Pseudomonadota</taxon>
        <taxon>Gammaproteobacteria</taxon>
        <taxon>Moraxellales</taxon>
        <taxon>Moraxellaceae</taxon>
        <taxon>Acinetobacter</taxon>
        <taxon>Acinetobacter calcoaceticus/baumannii complex</taxon>
    </lineage>
</organism>
<dbReference type="AlphaFoldDB" id="A0A2L1VEL9"/>
<dbReference type="RefSeq" id="WP_039247120.1">
    <property type="nucleotide sequence ID" value="NZ_BBOO01000004.1"/>
</dbReference>
<reference evidence="4" key="1">
    <citation type="submission" date="2017-12" db="EMBL/GenBank/DDBJ databases">
        <title>FDA dAtabase for Regulatory Grade micrObial Sequences (FDA-ARGOS): Supporting development and validation of Infectious Disease Dx tests.</title>
        <authorList>
            <person name="Hoffmann M."/>
            <person name="Allard M."/>
            <person name="Evans P."/>
            <person name="Brown E."/>
            <person name="Tallon L."/>
            <person name="Sadzewicz L."/>
            <person name="Sengamalay N."/>
            <person name="Ott S."/>
            <person name="Godinez A."/>
            <person name="Nagaraj S."/>
            <person name="Vavikolanu K."/>
            <person name="Aluvathingal J."/>
            <person name="Nadendla S."/>
            <person name="Sichtig H."/>
        </authorList>
    </citation>
    <scope>NUCLEOTIDE SEQUENCE [LARGE SCALE GENOMIC DNA]</scope>
    <source>
        <strain evidence="4">FDAARGOS_129</strain>
    </source>
</reference>
<dbReference type="EMBL" id="CP014019">
    <property type="protein sequence ID" value="AVF43663.1"/>
    <property type="molecule type" value="Genomic_DNA"/>
</dbReference>
<protein>
    <submittedName>
        <fullName evidence="3">Uncharacterized protein</fullName>
    </submittedName>
</protein>
<evidence type="ECO:0000313" key="3">
    <source>
        <dbReference type="EMBL" id="AVF43663.1"/>
    </source>
</evidence>
<dbReference type="PANTHER" id="PTHR36571">
    <property type="entry name" value="PROTEIN YGIW"/>
    <property type="match status" value="1"/>
</dbReference>
<dbReference type="Pfam" id="PF04076">
    <property type="entry name" value="BOF"/>
    <property type="match status" value="1"/>
</dbReference>
<gene>
    <name evidence="3" type="ORF">AL533_04285</name>
</gene>
<dbReference type="InterPro" id="IPR005220">
    <property type="entry name" value="CarO-like"/>
</dbReference>
<dbReference type="SUPFAM" id="SSF101756">
    <property type="entry name" value="Hypothetical protein YgiW"/>
    <property type="match status" value="1"/>
</dbReference>
<keyword evidence="1 2" id="KW-0732">Signal</keyword>
<sequence length="116" mass="12592">MKAFKLILMTALTGIALAPISMSQAAAISATVTTVKQALTAKDDTPVKLHGQVVKSIGDEKYQFRDKTGTITINVDDELWQGHPISPTTNIGLVGEVDIDFKPSKHVEIDVEQIQF</sequence>
<dbReference type="Proteomes" id="UP000237921">
    <property type="component" value="Chromosome"/>
</dbReference>
<name>A0A2L1VEL9_ACINO</name>
<dbReference type="KEGG" id="ano:RR32_06165"/>
<evidence type="ECO:0000256" key="1">
    <source>
        <dbReference type="ARBA" id="ARBA00022729"/>
    </source>
</evidence>
<dbReference type="NCBIfam" id="NF033674">
    <property type="entry name" value="stress_OB_fold"/>
    <property type="match status" value="1"/>
</dbReference>
<dbReference type="InterPro" id="IPR036700">
    <property type="entry name" value="BOBF_sf"/>
</dbReference>
<feature type="chain" id="PRO_5030053484" evidence="2">
    <location>
        <begin position="26"/>
        <end position="116"/>
    </location>
</feature>
<evidence type="ECO:0000256" key="2">
    <source>
        <dbReference type="SAM" id="SignalP"/>
    </source>
</evidence>
<evidence type="ECO:0000313" key="4">
    <source>
        <dbReference type="Proteomes" id="UP000237921"/>
    </source>
</evidence>
<dbReference type="PANTHER" id="PTHR36571:SF1">
    <property type="entry name" value="PROTEIN YGIW"/>
    <property type="match status" value="1"/>
</dbReference>